<proteinExistence type="predicted"/>
<dbReference type="AlphaFoldDB" id="A0AAE8W7C3"/>
<accession>A0AAE8W7C3</accession>
<sequence length="71" mass="7659">MLLAIEDTDAPTRRPFVHGVALISPELDPLPRGALNTDSRVPGVRLPRSGIGRGHLGPEPIESLRGRTEQV</sequence>
<name>A0AAE8W7C3_9ACTN</name>
<reference evidence="2 3" key="1">
    <citation type="submission" date="2019-03" db="EMBL/GenBank/DDBJ databases">
        <title>Comparative genomic analyses of the sweetpotato soil rot pathogen, Streptomyces ipomoeae.</title>
        <authorList>
            <person name="Ruschel Soares N."/>
            <person name="Badger J.H."/>
            <person name="Huguet-Tapia J.C."/>
            <person name="Clark C.A."/>
            <person name="Pettis G.S."/>
        </authorList>
    </citation>
    <scope>NUCLEOTIDE SEQUENCE [LARGE SCALE GENOMIC DNA]</scope>
    <source>
        <strain evidence="2 3">88-35</strain>
    </source>
</reference>
<feature type="region of interest" description="Disordered" evidence="1">
    <location>
        <begin position="32"/>
        <end position="71"/>
    </location>
</feature>
<evidence type="ECO:0000256" key="1">
    <source>
        <dbReference type="SAM" id="MobiDB-lite"/>
    </source>
</evidence>
<protein>
    <submittedName>
        <fullName evidence="2">Uncharacterized protein</fullName>
    </submittedName>
</protein>
<feature type="compositionally biased region" description="Basic and acidic residues" evidence="1">
    <location>
        <begin position="62"/>
        <end position="71"/>
    </location>
</feature>
<gene>
    <name evidence="2" type="ORF">Sipo8835_01155</name>
</gene>
<evidence type="ECO:0000313" key="2">
    <source>
        <dbReference type="EMBL" id="TQE39835.1"/>
    </source>
</evidence>
<comment type="caution">
    <text evidence="2">The sequence shown here is derived from an EMBL/GenBank/DDBJ whole genome shotgun (WGS) entry which is preliminary data.</text>
</comment>
<evidence type="ECO:0000313" key="3">
    <source>
        <dbReference type="Proteomes" id="UP000318720"/>
    </source>
</evidence>
<dbReference type="EMBL" id="SPAZ01000015">
    <property type="protein sequence ID" value="TQE39835.1"/>
    <property type="molecule type" value="Genomic_DNA"/>
</dbReference>
<dbReference type="Proteomes" id="UP000318720">
    <property type="component" value="Unassembled WGS sequence"/>
</dbReference>
<organism evidence="2 3">
    <name type="scientific">Streptomyces ipomoeae</name>
    <dbReference type="NCBI Taxonomy" id="103232"/>
    <lineage>
        <taxon>Bacteria</taxon>
        <taxon>Bacillati</taxon>
        <taxon>Actinomycetota</taxon>
        <taxon>Actinomycetes</taxon>
        <taxon>Kitasatosporales</taxon>
        <taxon>Streptomycetaceae</taxon>
        <taxon>Streptomyces</taxon>
    </lineage>
</organism>